<comment type="caution">
    <text evidence="5">The sequence shown here is derived from an EMBL/GenBank/DDBJ whole genome shotgun (WGS) entry which is preliminary data.</text>
</comment>
<dbReference type="InterPro" id="IPR002052">
    <property type="entry name" value="DNA_methylase_N6_adenine_CS"/>
</dbReference>
<evidence type="ECO:0000256" key="1">
    <source>
        <dbReference type="ARBA" id="ARBA00006594"/>
    </source>
</evidence>
<sequence length="1059" mass="123964">MSLNQPLEQLKSFLNQLFQFDSQDLDFGVYKILHYKKKEIANFIDQLLVDKVKAELQTLSADEAKQVQEQILEFEKDDIIKGWLEADDSEKKTLEKFGKDKINQYRELKAKAIESSVSVETENQIYNHLTLFFSRYYDKGDFISKRRFGKNEKYVVPYNGEETHFHWANQDQYYIKSSETFNHYAFKVQTADSNLVVNFKLHNAQLEQGNVKAEETNFFMLSDKSPEIKEIDEKDLQFVLANKQPDVNEKEITIYFEYRPLGDEEKKKVKGNKKQDTLDELAFDFLKKEFGTYPTFANLWKEQEGKPLLLKKLQHYTRKNKHDFFIHKNLKGFLERELDYYIKSELVNIDDLFVTDTDSHFDRLKHNLKTIKIFKSIADTIIEFVSQIEDFQKKLWEKKKFVLSTEWVITIDRLVEYLGEEAAKPILEEVIKNEKQVAEWTDLFGDKRAPKAIEDLKADLHTWKKLPIDTSYFPTGFKIDLVNLLSKSINLSDSLDGHIYDSDNYHGLHLLKEAYTGKINNVYIDPPYNTSASEIIYKNSFKHSSWASLIENRIEVGKPLLSVNGNLCVTIDDVEMPSLSMIMSKIHGPKNIAGVIAIRANPSGRPNEAGLAIAHEYAIFAKSSSDSKIKKLPRTDAQLERYKEKDDTSIFEWRNFRREGSNSDRTDGKRQWYPVYANLAEGTIRIPKMEWQDESELWSIKEKPTKSETEIWPITDDGVEKNWRWSEENVRKDYSQFLTKRNKKDFPQVYYKFRPNTDGITPLTFWQDAKYSATEHGTKTLKSLFNQAKFSYPKSIWAVKDCLYIMGNERNSINLDYFPGSGTTFHAVQLLNKDDDGERKCLLIEQGQYFHTILVPRIKKVAYSFDWKDGKPKDGSMNGLGVFFKYQRLEQYEEALENIAFNASEDAIQKALEFEQYIPKYFLEFETKGSQTLVNTAVMQDPWDYKLKVWDGFTYDTEQAVDLVETFNYLIGLHMQKCITKELNGKKYQFIYGHNNANKNILVVWRSVKDWNVNDFKADAATLKTELKTFEYDLLYINDQAHIEGYQPIEEVFKNKMLP</sequence>
<accession>A0ABX1GKZ2</accession>
<dbReference type="EMBL" id="JAAWWL010000001">
    <property type="protein sequence ID" value="NKI30575.1"/>
    <property type="molecule type" value="Genomic_DNA"/>
</dbReference>
<evidence type="ECO:0000259" key="4">
    <source>
        <dbReference type="Pfam" id="PF01555"/>
    </source>
</evidence>
<dbReference type="RefSeq" id="WP_168550815.1">
    <property type="nucleotide sequence ID" value="NZ_JAAWWL010000001.1"/>
</dbReference>
<dbReference type="InterPro" id="IPR002941">
    <property type="entry name" value="DNA_methylase_N4/N6"/>
</dbReference>
<proteinExistence type="inferred from homology"/>
<evidence type="ECO:0000313" key="6">
    <source>
        <dbReference type="Proteomes" id="UP000718451"/>
    </source>
</evidence>
<comment type="similarity">
    <text evidence="1">Belongs to the N(4)/N(6)-methyltransferase family.</text>
</comment>
<dbReference type="Pfam" id="PF01555">
    <property type="entry name" value="N6_N4_Mtase"/>
    <property type="match status" value="1"/>
</dbReference>
<dbReference type="SUPFAM" id="SSF53335">
    <property type="entry name" value="S-adenosyl-L-methionine-dependent methyltransferases"/>
    <property type="match status" value="1"/>
</dbReference>
<feature type="domain" description="DNA methylase N-4/N-6" evidence="4">
    <location>
        <begin position="520"/>
        <end position="853"/>
    </location>
</feature>
<evidence type="ECO:0000256" key="3">
    <source>
        <dbReference type="ARBA" id="ARBA00022679"/>
    </source>
</evidence>
<evidence type="ECO:0000256" key="2">
    <source>
        <dbReference type="ARBA" id="ARBA00022603"/>
    </source>
</evidence>
<keyword evidence="6" id="KW-1185">Reference proteome</keyword>
<protein>
    <submittedName>
        <fullName evidence="5">Site-specific DNA-methyltransferase</fullName>
    </submittedName>
</protein>
<name>A0ABX1GKZ2_9FLAO</name>
<organism evidence="5 6">
    <name type="scientific">Croceivirga thetidis</name>
    <dbReference type="NCBI Taxonomy" id="2721623"/>
    <lineage>
        <taxon>Bacteria</taxon>
        <taxon>Pseudomonadati</taxon>
        <taxon>Bacteroidota</taxon>
        <taxon>Flavobacteriia</taxon>
        <taxon>Flavobacteriales</taxon>
        <taxon>Flavobacteriaceae</taxon>
        <taxon>Croceivirga</taxon>
    </lineage>
</organism>
<keyword evidence="3" id="KW-0808">Transferase</keyword>
<dbReference type="PROSITE" id="PS00092">
    <property type="entry name" value="N6_MTASE"/>
    <property type="match status" value="1"/>
</dbReference>
<dbReference type="InterPro" id="IPR029063">
    <property type="entry name" value="SAM-dependent_MTases_sf"/>
</dbReference>
<dbReference type="Gene3D" id="3.40.50.150">
    <property type="entry name" value="Vaccinia Virus protein VP39"/>
    <property type="match status" value="1"/>
</dbReference>
<reference evidence="5 6" key="1">
    <citation type="submission" date="2020-04" db="EMBL/GenBank/DDBJ databases">
        <authorList>
            <person name="Yoon J."/>
        </authorList>
    </citation>
    <scope>NUCLEOTIDE SEQUENCE [LARGE SCALE GENOMIC DNA]</scope>
    <source>
        <strain evidence="5 6">DJ-13</strain>
    </source>
</reference>
<keyword evidence="2" id="KW-0489">Methyltransferase</keyword>
<evidence type="ECO:0000313" key="5">
    <source>
        <dbReference type="EMBL" id="NKI30575.1"/>
    </source>
</evidence>
<gene>
    <name evidence="5" type="ORF">HCU67_01355</name>
</gene>
<dbReference type="Proteomes" id="UP000718451">
    <property type="component" value="Unassembled WGS sequence"/>
</dbReference>